<dbReference type="EC" id="3.1.21.10" evidence="13 14"/>
<dbReference type="GO" id="GO:0006310">
    <property type="term" value="P:DNA recombination"/>
    <property type="evidence" value="ECO:0007669"/>
    <property type="project" value="UniProtKB-UniRule"/>
</dbReference>
<keyword evidence="5 13" id="KW-0255">Endonuclease</keyword>
<evidence type="ECO:0000256" key="4">
    <source>
        <dbReference type="ARBA" id="ARBA00022723"/>
    </source>
</evidence>
<evidence type="ECO:0000256" key="8">
    <source>
        <dbReference type="ARBA" id="ARBA00022842"/>
    </source>
</evidence>
<keyword evidence="8 13" id="KW-0460">Magnesium</keyword>
<evidence type="ECO:0000256" key="2">
    <source>
        <dbReference type="ARBA" id="ARBA00022490"/>
    </source>
</evidence>
<dbReference type="InterPro" id="IPR011335">
    <property type="entry name" value="Restrct_endonuc-II-like"/>
</dbReference>
<evidence type="ECO:0000256" key="1">
    <source>
        <dbReference type="ARBA" id="ARBA00004496"/>
    </source>
</evidence>
<keyword evidence="10 13" id="KW-0234">DNA repair</keyword>
<dbReference type="InterPro" id="IPR011856">
    <property type="entry name" value="tRNA_endonuc-like_dom_sf"/>
</dbReference>
<dbReference type="EMBL" id="VUMX01000013">
    <property type="protein sequence ID" value="MST87159.1"/>
    <property type="molecule type" value="Genomic_DNA"/>
</dbReference>
<reference evidence="15 16" key="1">
    <citation type="submission" date="2019-08" db="EMBL/GenBank/DDBJ databases">
        <title>In-depth cultivation of the pig gut microbiome towards novel bacterial diversity and tailored functional studies.</title>
        <authorList>
            <person name="Wylensek D."/>
            <person name="Hitch T.C.A."/>
            <person name="Clavel T."/>
        </authorList>
    </citation>
    <scope>NUCLEOTIDE SEQUENCE [LARGE SCALE GENOMIC DNA]</scope>
    <source>
        <strain evidence="15 16">Bifido-178-WT-2B</strain>
    </source>
</reference>
<dbReference type="GO" id="GO:0008821">
    <property type="term" value="F:crossover junction DNA endonuclease activity"/>
    <property type="evidence" value="ECO:0007669"/>
    <property type="project" value="UniProtKB-EC"/>
</dbReference>
<evidence type="ECO:0000256" key="11">
    <source>
        <dbReference type="ARBA" id="ARBA00023447"/>
    </source>
</evidence>
<evidence type="ECO:0000256" key="10">
    <source>
        <dbReference type="ARBA" id="ARBA00023204"/>
    </source>
</evidence>
<dbReference type="Gene3D" id="3.40.1350.10">
    <property type="match status" value="1"/>
</dbReference>
<feature type="site" description="Transition state stabilizer" evidence="13">
    <location>
        <position position="107"/>
    </location>
</feature>
<feature type="binding site" evidence="13">
    <location>
        <position position="124"/>
    </location>
    <ligand>
        <name>Mg(2+)</name>
        <dbReference type="ChEBI" id="CHEBI:18420"/>
    </ligand>
</feature>
<evidence type="ECO:0000256" key="5">
    <source>
        <dbReference type="ARBA" id="ARBA00022759"/>
    </source>
</evidence>
<evidence type="ECO:0000313" key="16">
    <source>
        <dbReference type="Proteomes" id="UP000438120"/>
    </source>
</evidence>
<comment type="cofactor">
    <cofactor evidence="13">
        <name>Mg(2+)</name>
        <dbReference type="ChEBI" id="CHEBI:18420"/>
    </cofactor>
    <text evidence="13">Binds 1 Mg(2+) ion per subunit.</text>
</comment>
<dbReference type="AlphaFoldDB" id="A0A6A8MEE8"/>
<evidence type="ECO:0000256" key="7">
    <source>
        <dbReference type="ARBA" id="ARBA00022801"/>
    </source>
</evidence>
<organism evidence="15 16">
    <name type="scientific">Lactobacillus porci</name>
    <dbReference type="NCBI Taxonomy" id="2012477"/>
    <lineage>
        <taxon>Bacteria</taxon>
        <taxon>Bacillati</taxon>
        <taxon>Bacillota</taxon>
        <taxon>Bacilli</taxon>
        <taxon>Lactobacillales</taxon>
        <taxon>Lactobacillaceae</taxon>
        <taxon>Lactobacillus</taxon>
    </lineage>
</organism>
<evidence type="ECO:0000256" key="3">
    <source>
        <dbReference type="ARBA" id="ARBA00022722"/>
    </source>
</evidence>
<evidence type="ECO:0000256" key="9">
    <source>
        <dbReference type="ARBA" id="ARBA00023172"/>
    </source>
</evidence>
<dbReference type="GO" id="GO:0005737">
    <property type="term" value="C:cytoplasm"/>
    <property type="evidence" value="ECO:0007669"/>
    <property type="project" value="UniProtKB-SubCell"/>
</dbReference>
<keyword evidence="7 13" id="KW-0378">Hydrolase</keyword>
<dbReference type="GO" id="GO:0003676">
    <property type="term" value="F:nucleic acid binding"/>
    <property type="evidence" value="ECO:0007669"/>
    <property type="project" value="InterPro"/>
</dbReference>
<keyword evidence="2 13" id="KW-0963">Cytoplasm</keyword>
<evidence type="ECO:0000256" key="6">
    <source>
        <dbReference type="ARBA" id="ARBA00022763"/>
    </source>
</evidence>
<protein>
    <recommendedName>
        <fullName evidence="12 13">Holliday junction resolvase RecU</fullName>
        <ecNumber evidence="13 14">3.1.21.10</ecNumber>
    </recommendedName>
    <alternativeName>
        <fullName evidence="13">Recombination protein U homolog</fullName>
    </alternativeName>
</protein>
<keyword evidence="16" id="KW-1185">Reference proteome</keyword>
<evidence type="ECO:0000256" key="13">
    <source>
        <dbReference type="HAMAP-Rule" id="MF_00130"/>
    </source>
</evidence>
<keyword evidence="3 13" id="KW-0540">Nuclease</keyword>
<dbReference type="Pfam" id="PF03838">
    <property type="entry name" value="RecU"/>
    <property type="match status" value="1"/>
</dbReference>
<feature type="binding site" evidence="13">
    <location>
        <position position="90"/>
    </location>
    <ligand>
        <name>Mg(2+)</name>
        <dbReference type="ChEBI" id="CHEBI:18420"/>
    </ligand>
</feature>
<comment type="subcellular location">
    <subcellularLocation>
        <location evidence="1 13">Cytoplasm</location>
    </subcellularLocation>
</comment>
<dbReference type="NCBIfam" id="NF002584">
    <property type="entry name" value="PRK02234.1-5"/>
    <property type="match status" value="1"/>
</dbReference>
<dbReference type="RefSeq" id="WP_154548677.1">
    <property type="nucleotide sequence ID" value="NZ_VUMX01000013.1"/>
</dbReference>
<sequence length="209" mass="24117">MVKYPTGSAVPYRASAPKDRGFWKKAGKRASFSDRGMTLEQQINESNQYYLNKAVAVVHKKPTPIQIVKVDYPKRSKAVIREAYFRQASTTDYNGVYRGYYLDFEAKETQNKTSFPLKNFHEHQIVHLHQCLQQDGICFAIIGFMTLERYFVTPATFLIKCWNDWQKNGKSSMSLEEIEANSIEIKSGFRPALPYIDAVDQIIADRNKQ</sequence>
<name>A0A6A8MEE8_9LACO</name>
<dbReference type="InterPro" id="IPR004612">
    <property type="entry name" value="Resolv_RecU"/>
</dbReference>
<comment type="function">
    <text evidence="13">Endonuclease that resolves Holliday junction intermediates in genetic recombination. Cleaves mobile four-strand junctions by introducing symmetrical nicks in paired strands. Promotes annealing of linear ssDNA with homologous dsDNA. Required for DNA repair, homologous recombination and chromosome segregation.</text>
</comment>
<comment type="catalytic activity">
    <reaction evidence="13">
        <text>Endonucleolytic cleavage at a junction such as a reciprocal single-stranded crossover between two homologous DNA duplexes (Holliday junction).</text>
        <dbReference type="EC" id="3.1.21.10"/>
    </reaction>
</comment>
<accession>A0A6A8MEE8</accession>
<dbReference type="GO" id="GO:0007059">
    <property type="term" value="P:chromosome segregation"/>
    <property type="evidence" value="ECO:0007669"/>
    <property type="project" value="UniProtKB-UniRule"/>
</dbReference>
<evidence type="ECO:0000256" key="14">
    <source>
        <dbReference type="NCBIfam" id="TIGR00648"/>
    </source>
</evidence>
<proteinExistence type="inferred from homology"/>
<keyword evidence="9 13" id="KW-0233">DNA recombination</keyword>
<evidence type="ECO:0000313" key="15">
    <source>
        <dbReference type="EMBL" id="MST87159.1"/>
    </source>
</evidence>
<gene>
    <name evidence="13 15" type="primary">recU</name>
    <name evidence="15" type="ORF">FYJ62_05790</name>
</gene>
<feature type="binding site" evidence="13">
    <location>
        <position position="92"/>
    </location>
    <ligand>
        <name>Mg(2+)</name>
        <dbReference type="ChEBI" id="CHEBI:18420"/>
    </ligand>
</feature>
<dbReference type="SUPFAM" id="SSF52980">
    <property type="entry name" value="Restriction endonuclease-like"/>
    <property type="match status" value="1"/>
</dbReference>
<evidence type="ECO:0000256" key="12">
    <source>
        <dbReference type="ARBA" id="ARBA00029523"/>
    </source>
</evidence>
<comment type="caution">
    <text evidence="15">The sequence shown here is derived from an EMBL/GenBank/DDBJ whole genome shotgun (WGS) entry which is preliminary data.</text>
</comment>
<keyword evidence="4 13" id="KW-0479">Metal-binding</keyword>
<keyword evidence="6 13" id="KW-0227">DNA damage</keyword>
<feature type="binding site" evidence="13">
    <location>
        <position position="105"/>
    </location>
    <ligand>
        <name>Mg(2+)</name>
        <dbReference type="ChEBI" id="CHEBI:18420"/>
    </ligand>
</feature>
<comment type="similarity">
    <text evidence="11 13">Belongs to the RecU family.</text>
</comment>
<dbReference type="GO" id="GO:0006281">
    <property type="term" value="P:DNA repair"/>
    <property type="evidence" value="ECO:0007669"/>
    <property type="project" value="UniProtKB-UniRule"/>
</dbReference>
<dbReference type="CDD" id="cd22354">
    <property type="entry name" value="RecU-like"/>
    <property type="match status" value="1"/>
</dbReference>
<dbReference type="NCBIfam" id="TIGR00648">
    <property type="entry name" value="recU"/>
    <property type="match status" value="1"/>
</dbReference>
<dbReference type="Proteomes" id="UP000438120">
    <property type="component" value="Unassembled WGS sequence"/>
</dbReference>
<dbReference type="PIRSF" id="PIRSF037785">
    <property type="entry name" value="RecU"/>
    <property type="match status" value="1"/>
</dbReference>
<dbReference type="HAMAP" id="MF_00130">
    <property type="entry name" value="RecU"/>
    <property type="match status" value="1"/>
</dbReference>
<dbReference type="GO" id="GO:0000287">
    <property type="term" value="F:magnesium ion binding"/>
    <property type="evidence" value="ECO:0007669"/>
    <property type="project" value="UniProtKB-UniRule"/>
</dbReference>
<dbReference type="OrthoDB" id="9783592at2"/>